<organism evidence="7 8">
    <name type="scientific">candidate division WWE3 bacterium RIFCSPLOWO2_01_FULL_39_13</name>
    <dbReference type="NCBI Taxonomy" id="1802624"/>
    <lineage>
        <taxon>Bacteria</taxon>
        <taxon>Katanobacteria</taxon>
    </lineage>
</organism>
<keyword evidence="4" id="KW-0699">rRNA-binding</keyword>
<evidence type="ECO:0000256" key="4">
    <source>
        <dbReference type="HAMAP-Rule" id="MF_00075"/>
    </source>
</evidence>
<dbReference type="Pfam" id="PF01176">
    <property type="entry name" value="eIF-1a"/>
    <property type="match status" value="1"/>
</dbReference>
<evidence type="ECO:0000313" key="8">
    <source>
        <dbReference type="Proteomes" id="UP000178771"/>
    </source>
</evidence>
<accession>A0A1F4V4L9</accession>
<feature type="domain" description="S1-like" evidence="6">
    <location>
        <begin position="1"/>
        <end position="73"/>
    </location>
</feature>
<comment type="subunit">
    <text evidence="4">Component of the 30S ribosomal translation pre-initiation complex which assembles on the 30S ribosome in the order IF-2 and IF-3, IF-1 and N-formylmethionyl-tRNA(fMet); mRNA recruitment can occur at any time during PIC assembly.</text>
</comment>
<dbReference type="GO" id="GO:0003743">
    <property type="term" value="F:translation initiation factor activity"/>
    <property type="evidence" value="ECO:0007669"/>
    <property type="project" value="UniProtKB-UniRule"/>
</dbReference>
<comment type="subcellular location">
    <subcellularLocation>
        <location evidence="4">Cytoplasm</location>
    </subcellularLocation>
</comment>
<proteinExistence type="inferred from homology"/>
<dbReference type="EMBL" id="MEVH01000005">
    <property type="protein sequence ID" value="OGC52155.1"/>
    <property type="molecule type" value="Genomic_DNA"/>
</dbReference>
<dbReference type="HAMAP" id="MF_00075">
    <property type="entry name" value="IF_1"/>
    <property type="match status" value="1"/>
</dbReference>
<evidence type="ECO:0000256" key="2">
    <source>
        <dbReference type="ARBA" id="ARBA00022540"/>
    </source>
</evidence>
<reference evidence="7 8" key="1">
    <citation type="journal article" date="2016" name="Nat. Commun.">
        <title>Thousands of microbial genomes shed light on interconnected biogeochemical processes in an aquifer system.</title>
        <authorList>
            <person name="Anantharaman K."/>
            <person name="Brown C.T."/>
            <person name="Hug L.A."/>
            <person name="Sharon I."/>
            <person name="Castelle C.J."/>
            <person name="Probst A.J."/>
            <person name="Thomas B.C."/>
            <person name="Singh A."/>
            <person name="Wilkins M.J."/>
            <person name="Karaoz U."/>
            <person name="Brodie E.L."/>
            <person name="Williams K.H."/>
            <person name="Hubbard S.S."/>
            <person name="Banfield J.F."/>
        </authorList>
    </citation>
    <scope>NUCLEOTIDE SEQUENCE [LARGE SCALE GENOMIC DNA]</scope>
</reference>
<keyword evidence="4" id="KW-0963">Cytoplasm</keyword>
<protein>
    <recommendedName>
        <fullName evidence="4 5">Translation initiation factor IF-1</fullName>
    </recommendedName>
</protein>
<dbReference type="InterPro" id="IPR012340">
    <property type="entry name" value="NA-bd_OB-fold"/>
</dbReference>
<dbReference type="PANTHER" id="PTHR33370:SF1">
    <property type="entry name" value="TRANSLATION INITIATION FACTOR IF-1, CHLOROPLASTIC"/>
    <property type="match status" value="1"/>
</dbReference>
<evidence type="ECO:0000256" key="3">
    <source>
        <dbReference type="ARBA" id="ARBA00022917"/>
    </source>
</evidence>
<keyword evidence="2 4" id="KW-0396">Initiation factor</keyword>
<dbReference type="GO" id="GO:0043022">
    <property type="term" value="F:ribosome binding"/>
    <property type="evidence" value="ECO:0007669"/>
    <property type="project" value="UniProtKB-UniRule"/>
</dbReference>
<dbReference type="InterPro" id="IPR004368">
    <property type="entry name" value="TIF_IF1"/>
</dbReference>
<dbReference type="Gene3D" id="2.40.50.140">
    <property type="entry name" value="Nucleic acid-binding proteins"/>
    <property type="match status" value="1"/>
</dbReference>
<keyword evidence="4" id="KW-0694">RNA-binding</keyword>
<dbReference type="GO" id="GO:0005829">
    <property type="term" value="C:cytosol"/>
    <property type="evidence" value="ECO:0007669"/>
    <property type="project" value="TreeGrafter"/>
</dbReference>
<gene>
    <name evidence="4" type="primary">infA</name>
    <name evidence="7" type="ORF">A2982_01560</name>
</gene>
<dbReference type="Proteomes" id="UP000178771">
    <property type="component" value="Unassembled WGS sequence"/>
</dbReference>
<dbReference type="InterPro" id="IPR006196">
    <property type="entry name" value="RNA-binding_domain_S1_IF1"/>
</dbReference>
<dbReference type="PROSITE" id="PS50832">
    <property type="entry name" value="S1_IF1_TYPE"/>
    <property type="match status" value="1"/>
</dbReference>
<comment type="caution">
    <text evidence="7">The sequence shown here is derived from an EMBL/GenBank/DDBJ whole genome shotgun (WGS) entry which is preliminary data.</text>
</comment>
<dbReference type="AlphaFoldDB" id="A0A1F4V4L9"/>
<dbReference type="STRING" id="1802624.A2982_01560"/>
<name>A0A1F4V4L9_UNCKA</name>
<evidence type="ECO:0000313" key="7">
    <source>
        <dbReference type="EMBL" id="OGC52155.1"/>
    </source>
</evidence>
<sequence>MTQKDFEEKMGTVLEALPDGKFKISIDDEEREVVGYLSGKMRRFKIWILPGDKVKIEFSRYDDKNGRITYRFK</sequence>
<evidence type="ECO:0000256" key="1">
    <source>
        <dbReference type="ARBA" id="ARBA00010939"/>
    </source>
</evidence>
<evidence type="ECO:0000259" key="6">
    <source>
        <dbReference type="PROSITE" id="PS50832"/>
    </source>
</evidence>
<dbReference type="GO" id="GO:0019843">
    <property type="term" value="F:rRNA binding"/>
    <property type="evidence" value="ECO:0007669"/>
    <property type="project" value="UniProtKB-UniRule"/>
</dbReference>
<dbReference type="PANTHER" id="PTHR33370">
    <property type="entry name" value="TRANSLATION INITIATION FACTOR IF-1, CHLOROPLASTIC"/>
    <property type="match status" value="1"/>
</dbReference>
<dbReference type="SUPFAM" id="SSF50249">
    <property type="entry name" value="Nucleic acid-binding proteins"/>
    <property type="match status" value="1"/>
</dbReference>
<dbReference type="NCBIfam" id="TIGR00008">
    <property type="entry name" value="infA"/>
    <property type="match status" value="1"/>
</dbReference>
<comment type="function">
    <text evidence="4">One of the essential components for the initiation of protein synthesis. Stabilizes the binding of IF-2 and IF-3 on the 30S subunit to which N-formylmethionyl-tRNA(fMet) subsequently binds. Helps modulate mRNA selection, yielding the 30S pre-initiation complex (PIC). Upon addition of the 50S ribosomal subunit IF-1, IF-2 and IF-3 are released leaving the mature 70S translation initiation complex.</text>
</comment>
<evidence type="ECO:0000256" key="5">
    <source>
        <dbReference type="NCBIfam" id="TIGR00008"/>
    </source>
</evidence>
<keyword evidence="3 4" id="KW-0648">Protein biosynthesis</keyword>
<comment type="similarity">
    <text evidence="1 4">Belongs to the IF-1 family.</text>
</comment>